<reference evidence="4 5" key="1">
    <citation type="submission" date="2022-05" db="EMBL/GenBank/DDBJ databases">
        <title>A multi-omics perspective on studying reproductive biology in Daphnia sinensis.</title>
        <authorList>
            <person name="Jia J."/>
        </authorList>
    </citation>
    <scope>NUCLEOTIDE SEQUENCE [LARGE SCALE GENOMIC DNA]</scope>
    <source>
        <strain evidence="4 5">WSL</strain>
    </source>
</reference>
<dbReference type="Pfam" id="PF00337">
    <property type="entry name" value="Gal-bind_lectin"/>
    <property type="match status" value="1"/>
</dbReference>
<evidence type="ECO:0000313" key="4">
    <source>
        <dbReference type="EMBL" id="KAI9561062.1"/>
    </source>
</evidence>
<name>A0AAD5PVS1_9CRUS</name>
<accession>A0AAD5PVS1</accession>
<dbReference type="CDD" id="cd00070">
    <property type="entry name" value="GLECT"/>
    <property type="match status" value="1"/>
</dbReference>
<dbReference type="SUPFAM" id="SSF49899">
    <property type="entry name" value="Concanavalin A-like lectins/glucanases"/>
    <property type="match status" value="1"/>
</dbReference>
<dbReference type="InterPro" id="IPR013320">
    <property type="entry name" value="ConA-like_dom_sf"/>
</dbReference>
<sequence length="150" mass="17147">MSKTISLKHPEVPVVHSITDGKLEVGDKVEVKGEPLENAVRFSVNFIESSSQQCIFHLDFRFNEEEPYKRTVVRNTNFPSGDWGAEERADNPLQRGEPFKLQIKVLEDRFSVELNDAHHFDFNHRVSLGNADVIKIKGDVKIKSVKIKEC</sequence>
<dbReference type="Proteomes" id="UP000820818">
    <property type="component" value="Linkage Group LG3"/>
</dbReference>
<dbReference type="AlphaFoldDB" id="A0AAD5PVS1"/>
<dbReference type="GO" id="GO:0030246">
    <property type="term" value="F:carbohydrate binding"/>
    <property type="evidence" value="ECO:0007669"/>
    <property type="project" value="UniProtKB-UniRule"/>
</dbReference>
<feature type="domain" description="Galectin" evidence="3">
    <location>
        <begin position="15"/>
        <end position="148"/>
    </location>
</feature>
<dbReference type="FunFam" id="2.60.120.200:FF:000213">
    <property type="entry name" value="Galectin"/>
    <property type="match status" value="1"/>
</dbReference>
<evidence type="ECO:0000313" key="5">
    <source>
        <dbReference type="Proteomes" id="UP000820818"/>
    </source>
</evidence>
<evidence type="ECO:0000259" key="3">
    <source>
        <dbReference type="PROSITE" id="PS51304"/>
    </source>
</evidence>
<dbReference type="PROSITE" id="PS51304">
    <property type="entry name" value="GALECTIN"/>
    <property type="match status" value="1"/>
</dbReference>
<organism evidence="4 5">
    <name type="scientific">Daphnia sinensis</name>
    <dbReference type="NCBI Taxonomy" id="1820382"/>
    <lineage>
        <taxon>Eukaryota</taxon>
        <taxon>Metazoa</taxon>
        <taxon>Ecdysozoa</taxon>
        <taxon>Arthropoda</taxon>
        <taxon>Crustacea</taxon>
        <taxon>Branchiopoda</taxon>
        <taxon>Diplostraca</taxon>
        <taxon>Cladocera</taxon>
        <taxon>Anomopoda</taxon>
        <taxon>Daphniidae</taxon>
        <taxon>Daphnia</taxon>
        <taxon>Daphnia similis group</taxon>
    </lineage>
</organism>
<dbReference type="SMART" id="SM00276">
    <property type="entry name" value="GLECT"/>
    <property type="match status" value="1"/>
</dbReference>
<dbReference type="PANTHER" id="PTHR11346:SF147">
    <property type="entry name" value="GALECTIN"/>
    <property type="match status" value="1"/>
</dbReference>
<dbReference type="InterPro" id="IPR001079">
    <property type="entry name" value="Galectin_CRD"/>
</dbReference>
<evidence type="ECO:0000256" key="2">
    <source>
        <dbReference type="RuleBase" id="RU102079"/>
    </source>
</evidence>
<dbReference type="Gene3D" id="2.60.120.200">
    <property type="match status" value="1"/>
</dbReference>
<protein>
    <recommendedName>
        <fullName evidence="2">Galectin</fullName>
    </recommendedName>
</protein>
<dbReference type="EMBL" id="WJBH02000003">
    <property type="protein sequence ID" value="KAI9561062.1"/>
    <property type="molecule type" value="Genomic_DNA"/>
</dbReference>
<dbReference type="InterPro" id="IPR044156">
    <property type="entry name" value="Galectin-like"/>
</dbReference>
<evidence type="ECO:0000256" key="1">
    <source>
        <dbReference type="ARBA" id="ARBA00022734"/>
    </source>
</evidence>
<dbReference type="PANTHER" id="PTHR11346">
    <property type="entry name" value="GALECTIN"/>
    <property type="match status" value="1"/>
</dbReference>
<comment type="caution">
    <text evidence="4">The sequence shown here is derived from an EMBL/GenBank/DDBJ whole genome shotgun (WGS) entry which is preliminary data.</text>
</comment>
<keyword evidence="5" id="KW-1185">Reference proteome</keyword>
<keyword evidence="1 2" id="KW-0430">Lectin</keyword>
<dbReference type="SMART" id="SM00908">
    <property type="entry name" value="Gal-bind_lectin"/>
    <property type="match status" value="1"/>
</dbReference>
<gene>
    <name evidence="4" type="ORF">GHT06_012018</name>
</gene>
<proteinExistence type="predicted"/>